<evidence type="ECO:0000259" key="1">
    <source>
        <dbReference type="Pfam" id="PF00501"/>
    </source>
</evidence>
<keyword evidence="3" id="KW-1185">Reference proteome</keyword>
<name>A0A2R6NU68_9APHY</name>
<dbReference type="InterPro" id="IPR020845">
    <property type="entry name" value="AMP-binding_CS"/>
</dbReference>
<comment type="caution">
    <text evidence="2">The sequence shown here is derived from an EMBL/GenBank/DDBJ whole genome shotgun (WGS) entry which is preliminary data.</text>
</comment>
<dbReference type="InterPro" id="IPR042099">
    <property type="entry name" value="ANL_N_sf"/>
</dbReference>
<dbReference type="STRING" id="98765.A0A2R6NU68"/>
<proteinExistence type="predicted"/>
<evidence type="ECO:0000313" key="3">
    <source>
        <dbReference type="Proteomes" id="UP000186601"/>
    </source>
</evidence>
<organism evidence="2 3">
    <name type="scientific">Hermanssonia centrifuga</name>
    <dbReference type="NCBI Taxonomy" id="98765"/>
    <lineage>
        <taxon>Eukaryota</taxon>
        <taxon>Fungi</taxon>
        <taxon>Dikarya</taxon>
        <taxon>Basidiomycota</taxon>
        <taxon>Agaricomycotina</taxon>
        <taxon>Agaricomycetes</taxon>
        <taxon>Polyporales</taxon>
        <taxon>Meruliaceae</taxon>
        <taxon>Hermanssonia</taxon>
    </lineage>
</organism>
<sequence>MAEIYAPEVALNSIPDDLTVPQFFLDSSHPLKPANNTVKPWMIDDATGRQVGFEEIGPSCYANPAYTADELLHQITLTQSSLLVTHSSSLSVALSAAKTAGISPDRVIIIDSLEQAGSSVHVTVDELVAAGLAKQPMFVEKRLKPGEAKRKVALLCFSSGTTGKPKAVEVPHYAMVANVIQVALAIGSAPRYVPGDVALGGLTETFTAVALSSNDQKIATPASAGVLIPGIVARVVKPDGTLAKLGEPGELLVRGPSMALGYYKNPEA</sequence>
<protein>
    <recommendedName>
        <fullName evidence="1">AMP-dependent synthetase/ligase domain-containing protein</fullName>
    </recommendedName>
</protein>
<reference evidence="2 3" key="1">
    <citation type="submission" date="2018-02" db="EMBL/GenBank/DDBJ databases">
        <title>Genome sequence of the basidiomycete white-rot fungus Phlebia centrifuga.</title>
        <authorList>
            <person name="Granchi Z."/>
            <person name="Peng M."/>
            <person name="de Vries R.P."/>
            <person name="Hilden K."/>
            <person name="Makela M.R."/>
            <person name="Grigoriev I."/>
            <person name="Riley R."/>
        </authorList>
    </citation>
    <scope>NUCLEOTIDE SEQUENCE [LARGE SCALE GENOMIC DNA]</scope>
    <source>
        <strain evidence="2 3">FBCC195</strain>
    </source>
</reference>
<dbReference type="PANTHER" id="PTHR24096:SF422">
    <property type="entry name" value="BCDNA.GH02901"/>
    <property type="match status" value="1"/>
</dbReference>
<dbReference type="SUPFAM" id="SSF56801">
    <property type="entry name" value="Acetyl-CoA synthetase-like"/>
    <property type="match status" value="1"/>
</dbReference>
<dbReference type="Proteomes" id="UP000186601">
    <property type="component" value="Unassembled WGS sequence"/>
</dbReference>
<dbReference type="InterPro" id="IPR000873">
    <property type="entry name" value="AMP-dep_synth/lig_dom"/>
</dbReference>
<feature type="domain" description="AMP-dependent synthetase/ligase" evidence="1">
    <location>
        <begin position="198"/>
        <end position="263"/>
    </location>
</feature>
<dbReference type="PANTHER" id="PTHR24096">
    <property type="entry name" value="LONG-CHAIN-FATTY-ACID--COA LIGASE"/>
    <property type="match status" value="1"/>
</dbReference>
<dbReference type="PROSITE" id="PS00455">
    <property type="entry name" value="AMP_BINDING"/>
    <property type="match status" value="1"/>
</dbReference>
<dbReference type="GO" id="GO:0016405">
    <property type="term" value="F:CoA-ligase activity"/>
    <property type="evidence" value="ECO:0007669"/>
    <property type="project" value="TreeGrafter"/>
</dbReference>
<dbReference type="AlphaFoldDB" id="A0A2R6NU68"/>
<dbReference type="Pfam" id="PF00501">
    <property type="entry name" value="AMP-binding"/>
    <property type="match status" value="2"/>
</dbReference>
<feature type="domain" description="AMP-dependent synthetase/ligase" evidence="1">
    <location>
        <begin position="62"/>
        <end position="196"/>
    </location>
</feature>
<dbReference type="OrthoDB" id="2801555at2759"/>
<dbReference type="Gene3D" id="3.40.50.980">
    <property type="match status" value="2"/>
</dbReference>
<evidence type="ECO:0000313" key="2">
    <source>
        <dbReference type="EMBL" id="PSR76713.1"/>
    </source>
</evidence>
<dbReference type="EMBL" id="MLYV02000837">
    <property type="protein sequence ID" value="PSR76713.1"/>
    <property type="molecule type" value="Genomic_DNA"/>
</dbReference>
<accession>A0A2R6NU68</accession>
<gene>
    <name evidence="2" type="ORF">PHLCEN_2v8310</name>
</gene>
<dbReference type="Gene3D" id="3.40.50.12780">
    <property type="entry name" value="N-terminal domain of ligase-like"/>
    <property type="match status" value="1"/>
</dbReference>